<reference evidence="4 5" key="1">
    <citation type="submission" date="2024-08" db="EMBL/GenBank/DDBJ databases">
        <authorList>
            <person name="Cucini C."/>
            <person name="Frati F."/>
        </authorList>
    </citation>
    <scope>NUCLEOTIDE SEQUENCE [LARGE SCALE GENOMIC DNA]</scope>
</reference>
<evidence type="ECO:0000256" key="2">
    <source>
        <dbReference type="SAM" id="MobiDB-lite"/>
    </source>
</evidence>
<keyword evidence="5" id="KW-1185">Reference proteome</keyword>
<feature type="compositionally biased region" description="Basic and acidic residues" evidence="2">
    <location>
        <begin position="112"/>
        <end position="126"/>
    </location>
</feature>
<dbReference type="PANTHER" id="PTHR13452:SF10">
    <property type="entry name" value="THUMP DOMAIN-CONTAINING PROTEIN 1"/>
    <property type="match status" value="1"/>
</dbReference>
<dbReference type="SMART" id="SM00981">
    <property type="entry name" value="THUMP"/>
    <property type="match status" value="1"/>
</dbReference>
<feature type="domain" description="THUMP" evidence="3">
    <location>
        <begin position="240"/>
        <end position="347"/>
    </location>
</feature>
<feature type="region of interest" description="Disordered" evidence="2">
    <location>
        <begin position="413"/>
        <end position="433"/>
    </location>
</feature>
<name>A0ABP1QFI2_9HEXA</name>
<keyword evidence="1" id="KW-0694">RNA-binding</keyword>
<dbReference type="Gene3D" id="3.30.2300.10">
    <property type="entry name" value="THUMP superfamily"/>
    <property type="match status" value="1"/>
</dbReference>
<dbReference type="CDD" id="cd11717">
    <property type="entry name" value="THUMP_THUMPD1_like"/>
    <property type="match status" value="1"/>
</dbReference>
<evidence type="ECO:0000313" key="4">
    <source>
        <dbReference type="EMBL" id="CAL8100147.1"/>
    </source>
</evidence>
<dbReference type="InterPro" id="IPR004114">
    <property type="entry name" value="THUMP_dom"/>
</dbReference>
<dbReference type="EMBL" id="CAXLJM020000032">
    <property type="protein sequence ID" value="CAL8100147.1"/>
    <property type="molecule type" value="Genomic_DNA"/>
</dbReference>
<evidence type="ECO:0000259" key="3">
    <source>
        <dbReference type="PROSITE" id="PS51165"/>
    </source>
</evidence>
<organism evidence="4 5">
    <name type="scientific">Orchesella dallaii</name>
    <dbReference type="NCBI Taxonomy" id="48710"/>
    <lineage>
        <taxon>Eukaryota</taxon>
        <taxon>Metazoa</taxon>
        <taxon>Ecdysozoa</taxon>
        <taxon>Arthropoda</taxon>
        <taxon>Hexapoda</taxon>
        <taxon>Collembola</taxon>
        <taxon>Entomobryomorpha</taxon>
        <taxon>Entomobryoidea</taxon>
        <taxon>Orchesellidae</taxon>
        <taxon>Orchesellinae</taxon>
        <taxon>Orchesella</taxon>
    </lineage>
</organism>
<feature type="compositionally biased region" description="Polar residues" evidence="2">
    <location>
        <begin position="1"/>
        <end position="12"/>
    </location>
</feature>
<dbReference type="PANTHER" id="PTHR13452">
    <property type="entry name" value="THUMP DOMAIN CONTAINING PROTEIN 1-RELATED"/>
    <property type="match status" value="1"/>
</dbReference>
<feature type="region of interest" description="Disordered" evidence="2">
    <location>
        <begin position="1"/>
        <end position="84"/>
    </location>
</feature>
<evidence type="ECO:0000313" key="5">
    <source>
        <dbReference type="Proteomes" id="UP001642540"/>
    </source>
</evidence>
<evidence type="ECO:0000256" key="1">
    <source>
        <dbReference type="PROSITE-ProRule" id="PRU00529"/>
    </source>
</evidence>
<feature type="compositionally biased region" description="Basic residues" evidence="2">
    <location>
        <begin position="19"/>
        <end position="33"/>
    </location>
</feature>
<protein>
    <recommendedName>
        <fullName evidence="3">THUMP domain-containing protein</fullName>
    </recommendedName>
</protein>
<gene>
    <name evidence="4" type="ORF">ODALV1_LOCUS10458</name>
</gene>
<feature type="region of interest" description="Disordered" evidence="2">
    <location>
        <begin position="112"/>
        <end position="161"/>
    </location>
</feature>
<proteinExistence type="predicted"/>
<dbReference type="PROSITE" id="PS51165">
    <property type="entry name" value="THUMP"/>
    <property type="match status" value="1"/>
</dbReference>
<sequence>MGKASDSNSGGQRQDGFKRKSKGRMSYLKRHRAGQGSNQAPVKEDESGLRYGGYEPAYGSKSKSSWKSYGGGGGRRPRENLRSGMKGFICTTNMRERECVREAYNILNEYAEDKKGDDESENRMETEGDEEKQCSASASVVKLESGSTADNENDPTSSSAISDAVVLETSVKDKVGLKQFGDDEDEDLDIDAALANELKELKSEKSVKKFQSVDTGVNNVIFISTTLDDPTELAYRIFDDVTAKKETKSRFLLRLLPIEMTCNANNLDEVKARAKEILEKYMKTGYNSFRVVANVRFNGKFGKEQLIKIMAEVVSQVNPLNVVDLKNAQYTVVVEVLKTTLCLAVVKEFTKFRKYNLLEAGTPTPPPTSEETPVEPCIKQEQCDPVEPCIKQEQCDPVEPCIKQEQCDPVEVTTQDSGAGVELEWSSRLKKAQ</sequence>
<dbReference type="Pfam" id="PF02926">
    <property type="entry name" value="THUMP"/>
    <property type="match status" value="1"/>
</dbReference>
<feature type="compositionally biased region" description="Polar residues" evidence="2">
    <location>
        <begin position="145"/>
        <end position="161"/>
    </location>
</feature>
<comment type="caution">
    <text evidence="4">The sequence shown here is derived from an EMBL/GenBank/DDBJ whole genome shotgun (WGS) entry which is preliminary data.</text>
</comment>
<feature type="compositionally biased region" description="Low complexity" evidence="2">
    <location>
        <begin position="58"/>
        <end position="68"/>
    </location>
</feature>
<dbReference type="InterPro" id="IPR040183">
    <property type="entry name" value="THUMPD1-like"/>
</dbReference>
<dbReference type="Proteomes" id="UP001642540">
    <property type="component" value="Unassembled WGS sequence"/>
</dbReference>
<accession>A0ABP1QFI2</accession>
<dbReference type="SUPFAM" id="SSF143437">
    <property type="entry name" value="THUMP domain-like"/>
    <property type="match status" value="1"/>
</dbReference>